<dbReference type="AlphaFoldDB" id="A0A455W6N1"/>
<evidence type="ECO:0000313" key="1">
    <source>
        <dbReference type="EMBL" id="BBJ05069.1"/>
    </source>
</evidence>
<organism evidence="1">
    <name type="scientific">Marinobacter nauticus</name>
    <name type="common">Marinobacter hydrocarbonoclasticus</name>
    <name type="synonym">Marinobacter aquaeolei</name>
    <dbReference type="NCBI Taxonomy" id="2743"/>
    <lineage>
        <taxon>Bacteria</taxon>
        <taxon>Pseudomonadati</taxon>
        <taxon>Pseudomonadota</taxon>
        <taxon>Gammaproteobacteria</taxon>
        <taxon>Pseudomonadales</taxon>
        <taxon>Marinobacteraceae</taxon>
        <taxon>Marinobacter</taxon>
    </lineage>
</organism>
<name>A0A455W6N1_MARNT</name>
<protein>
    <submittedName>
        <fullName evidence="1">Uncharacterized protein</fullName>
    </submittedName>
</protein>
<proteinExistence type="predicted"/>
<dbReference type="EMBL" id="AP019537">
    <property type="protein sequence ID" value="BBJ05069.1"/>
    <property type="molecule type" value="Genomic_DNA"/>
</dbReference>
<accession>A0A455W6N1</accession>
<gene>
    <name evidence="1" type="ORF">YBY_29180</name>
</gene>
<reference evidence="1" key="1">
    <citation type="submission" date="2019-03" db="EMBL/GenBank/DDBJ databases">
        <title>Whole genome analysis of nitrate-reducing bacteria Marinobacter hydrocarbonoclasticus YB03.</title>
        <authorList>
            <person name="Azam A.H."/>
            <person name="Yuk S.R."/>
            <person name="Kamarisima K."/>
            <person name="Miyanaga K."/>
            <person name="Tanji Y."/>
        </authorList>
    </citation>
    <scope>NUCLEOTIDE SEQUENCE</scope>
    <source>
        <strain evidence="1">YB03</strain>
    </source>
</reference>
<sequence>MLAKWCHPDRQNKQPEAPSLAVARIHLAGRLGFAVDESGIGSELLN</sequence>